<dbReference type="SUPFAM" id="SSF53850">
    <property type="entry name" value="Periplasmic binding protein-like II"/>
    <property type="match status" value="1"/>
</dbReference>
<gene>
    <name evidence="3" type="ORF">EFE41_08795</name>
    <name evidence="2" type="ORF">MPF_1743</name>
    <name evidence="4" type="ORF">SAMN06264941_1985</name>
</gene>
<dbReference type="Proteomes" id="UP000193969">
    <property type="component" value="Unassembled WGS sequence"/>
</dbReference>
<dbReference type="CDD" id="cd13607">
    <property type="entry name" value="PBP2_AfProX_like"/>
    <property type="match status" value="1"/>
</dbReference>
<dbReference type="PROSITE" id="PS51257">
    <property type="entry name" value="PROKAR_LIPOPROTEIN"/>
    <property type="match status" value="1"/>
</dbReference>
<evidence type="ECO:0000313" key="6">
    <source>
        <dbReference type="Proteomes" id="UP000193969"/>
    </source>
</evidence>
<dbReference type="AlphaFoldDB" id="A0A1L9C2L2"/>
<reference evidence="6" key="3">
    <citation type="submission" date="2017-04" db="EMBL/GenBank/DDBJ databases">
        <authorList>
            <person name="Varghese N."/>
            <person name="Submissions S."/>
        </authorList>
    </citation>
    <scope>NUCLEOTIDE SEQUENCE [LARGE SCALE GENOMIC DNA]</scope>
    <source>
        <strain evidence="6">FDF-1</strain>
    </source>
</reference>
<evidence type="ECO:0000313" key="4">
    <source>
        <dbReference type="EMBL" id="SMH43822.1"/>
    </source>
</evidence>
<dbReference type="EMBL" id="FXBN01000004">
    <property type="protein sequence ID" value="SMH43822.1"/>
    <property type="molecule type" value="Genomic_DNA"/>
</dbReference>
<proteinExistence type="predicted"/>
<evidence type="ECO:0000313" key="5">
    <source>
        <dbReference type="Proteomes" id="UP000185713"/>
    </source>
</evidence>
<dbReference type="RefSeq" id="WP_072361035.1">
    <property type="nucleotide sequence ID" value="NZ_FXBN01000004.1"/>
</dbReference>
<organism evidence="2 5">
    <name type="scientific">Methanohalophilus portucalensis FDF-1</name>
    <dbReference type="NCBI Taxonomy" id="523843"/>
    <lineage>
        <taxon>Archaea</taxon>
        <taxon>Methanobacteriati</taxon>
        <taxon>Methanobacteriota</taxon>
        <taxon>Stenosarchaea group</taxon>
        <taxon>Methanomicrobia</taxon>
        <taxon>Methanosarcinales</taxon>
        <taxon>Methanosarcinaceae</taxon>
        <taxon>Methanohalophilus</taxon>
    </lineage>
</organism>
<dbReference type="Gene3D" id="3.40.190.10">
    <property type="entry name" value="Periplasmic binding protein-like II"/>
    <property type="match status" value="1"/>
</dbReference>
<dbReference type="GO" id="GO:0022857">
    <property type="term" value="F:transmembrane transporter activity"/>
    <property type="evidence" value="ECO:0007669"/>
    <property type="project" value="InterPro"/>
</dbReference>
<evidence type="ECO:0000313" key="2">
    <source>
        <dbReference type="EMBL" id="OJH48696.1"/>
    </source>
</evidence>
<dbReference type="STRING" id="523843.SAMN06264941_1985"/>
<evidence type="ECO:0000259" key="1">
    <source>
        <dbReference type="Pfam" id="PF04069"/>
    </source>
</evidence>
<evidence type="ECO:0000313" key="7">
    <source>
        <dbReference type="Proteomes" id="UP000278252"/>
    </source>
</evidence>
<dbReference type="OrthoDB" id="76236at2157"/>
<dbReference type="InterPro" id="IPR007210">
    <property type="entry name" value="ABC_Gly_betaine_transp_sub-bd"/>
</dbReference>
<reference evidence="2 5" key="1">
    <citation type="submission" date="2014-12" db="EMBL/GenBank/DDBJ databases">
        <title>The genome sequence of Methanohalophilus portucalensis strain FDF1.</title>
        <authorList>
            <person name="Lai M.-C."/>
            <person name="Lai S.-J."/>
        </authorList>
    </citation>
    <scope>NUCLEOTIDE SEQUENCE [LARGE SCALE GENOMIC DNA]</scope>
    <source>
        <strain evidence="2 5">FDF-1</strain>
    </source>
</reference>
<accession>A0A1L9C2L2</accession>
<sequence>MKTKILFALIICFSLVISGCSQTPQEDTKGEVVIGSKLFQESYIMAHMLGIILDDAGYDVEVREGLGGTFVNYEALKKGEINTYVEYTGTAYSQILKKPSLDTWDSQTIYNETATGFVQENITIATSLGFENAYALAVKESWAEENGVTTISDLGPHASEMVIGTDPEFAKREDGLPHIKDVYDIEFKEYKQTVSNIMYESIKNGDVDAVSAYTTDTRNEIFDLRVLEDDQNALPPYDAIVIVTDEFAANNPDAIEAIQQLNDRIDTDTMRQLNYKFDVEKMDAEVIAQDFLVQEGLITE</sequence>
<reference evidence="4" key="2">
    <citation type="submission" date="2017-04" db="EMBL/GenBank/DDBJ databases">
        <authorList>
            <person name="Afonso C.L."/>
            <person name="Miller P.J."/>
            <person name="Scott M.A."/>
            <person name="Spackman E."/>
            <person name="Goraichik I."/>
            <person name="Dimitrov K.M."/>
            <person name="Suarez D.L."/>
            <person name="Swayne D.E."/>
        </authorList>
    </citation>
    <scope>NUCLEOTIDE SEQUENCE [LARGE SCALE GENOMIC DNA]</scope>
    <source>
        <strain evidence="4">FDF-1</strain>
    </source>
</reference>
<feature type="domain" description="ABC-type glycine betaine transport system substrate-binding" evidence="1">
    <location>
        <begin position="31"/>
        <end position="292"/>
    </location>
</feature>
<dbReference type="Proteomes" id="UP000185713">
    <property type="component" value="Unassembled WGS sequence"/>
</dbReference>
<protein>
    <submittedName>
        <fullName evidence="2">ABC glycine betaine transporter, substrate-binding subunit</fullName>
    </submittedName>
    <submittedName>
        <fullName evidence="3">Glycine/betaine ABC transporter substrate-binding protein</fullName>
    </submittedName>
    <submittedName>
        <fullName evidence="4">Osmoprotectant transport system substrate-binding protein</fullName>
    </submittedName>
</protein>
<evidence type="ECO:0000313" key="3">
    <source>
        <dbReference type="EMBL" id="RNI10133.1"/>
    </source>
</evidence>
<dbReference type="Proteomes" id="UP000278252">
    <property type="component" value="Unassembled WGS sequence"/>
</dbReference>
<dbReference type="Gene3D" id="3.40.190.120">
    <property type="entry name" value="Osmoprotection protein (prox), domain 2"/>
    <property type="match status" value="1"/>
</dbReference>
<dbReference type="GO" id="GO:0043190">
    <property type="term" value="C:ATP-binding cassette (ABC) transporter complex"/>
    <property type="evidence" value="ECO:0007669"/>
    <property type="project" value="InterPro"/>
</dbReference>
<keyword evidence="6" id="KW-1185">Reference proteome</keyword>
<dbReference type="EMBL" id="JWTK01000006">
    <property type="protein sequence ID" value="OJH48696.1"/>
    <property type="molecule type" value="Genomic_DNA"/>
</dbReference>
<reference evidence="3 7" key="4">
    <citation type="submission" date="2018-10" db="EMBL/GenBank/DDBJ databases">
        <title>Cultivation of a novel Methanohalophilus strain from Kebrit Deep of the Red Sea and a genomic comparison of members of the genus Methanohalophilus.</title>
        <authorList>
            <person name="Guan Y."/>
            <person name="Ngugi D.K."/>
            <person name="Stingl U."/>
        </authorList>
    </citation>
    <scope>NUCLEOTIDE SEQUENCE [LARGE SCALE GENOMIC DNA]</scope>
    <source>
        <strain evidence="3 7">DSM 7471</strain>
    </source>
</reference>
<name>A0A1L9C2L2_9EURY</name>
<dbReference type="EMBL" id="RJJH01000013">
    <property type="protein sequence ID" value="RNI10133.1"/>
    <property type="molecule type" value="Genomic_DNA"/>
</dbReference>
<dbReference type="InterPro" id="IPR041894">
    <property type="entry name" value="PBP2_ProX-like"/>
</dbReference>
<dbReference type="Pfam" id="PF04069">
    <property type="entry name" value="OpuAC"/>
    <property type="match status" value="1"/>
</dbReference>